<comment type="caution">
    <text evidence="2">The sequence shown here is derived from an EMBL/GenBank/DDBJ whole genome shotgun (WGS) entry which is preliminary data.</text>
</comment>
<keyword evidence="3" id="KW-1185">Reference proteome</keyword>
<organism evidence="2 3">
    <name type="scientific">Aurantiacibacter sediminis</name>
    <dbReference type="NCBI Taxonomy" id="2793064"/>
    <lineage>
        <taxon>Bacteria</taxon>
        <taxon>Pseudomonadati</taxon>
        <taxon>Pseudomonadota</taxon>
        <taxon>Alphaproteobacteria</taxon>
        <taxon>Sphingomonadales</taxon>
        <taxon>Erythrobacteraceae</taxon>
        <taxon>Aurantiacibacter</taxon>
    </lineage>
</organism>
<proteinExistence type="predicted"/>
<protein>
    <submittedName>
        <fullName evidence="2">Uncharacterized protein</fullName>
    </submittedName>
</protein>
<dbReference type="RefSeq" id="WP_197920243.1">
    <property type="nucleotide sequence ID" value="NZ_CAWPTA010000006.1"/>
</dbReference>
<evidence type="ECO:0000256" key="1">
    <source>
        <dbReference type="SAM" id="MobiDB-lite"/>
    </source>
</evidence>
<sequence>MNIEQDSLRSSPFGTNEWENEGGSTAPPPVPDGMPKGVSARWVLEYRVGDYRYTSLADAKSEQQRRNRMADKAKAEARSS</sequence>
<evidence type="ECO:0000313" key="3">
    <source>
        <dbReference type="Proteomes" id="UP000602442"/>
    </source>
</evidence>
<feature type="compositionally biased region" description="Basic and acidic residues" evidence="1">
    <location>
        <begin position="59"/>
        <end position="80"/>
    </location>
</feature>
<evidence type="ECO:0000313" key="2">
    <source>
        <dbReference type="EMBL" id="MBH5321597.1"/>
    </source>
</evidence>
<dbReference type="Proteomes" id="UP000602442">
    <property type="component" value="Unassembled WGS sequence"/>
</dbReference>
<feature type="region of interest" description="Disordered" evidence="1">
    <location>
        <begin position="54"/>
        <end position="80"/>
    </location>
</feature>
<gene>
    <name evidence="2" type="ORF">I5L03_03235</name>
</gene>
<reference evidence="2 3" key="1">
    <citation type="submission" date="2020-11" db="EMBL/GenBank/DDBJ databases">
        <title>Erythrobacter sediminis sp. nov., a marine bacterium from a tidal flat of Garorim Bay.</title>
        <authorList>
            <person name="Kim D."/>
            <person name="Yoo Y."/>
            <person name="Kim J.-J."/>
        </authorList>
    </citation>
    <scope>NUCLEOTIDE SEQUENCE [LARGE SCALE GENOMIC DNA]</scope>
    <source>
        <strain evidence="2 3">JGD-13</strain>
    </source>
</reference>
<name>A0ABS0N1I6_9SPHN</name>
<accession>A0ABS0N1I6</accession>
<feature type="compositionally biased region" description="Polar residues" evidence="1">
    <location>
        <begin position="1"/>
        <end position="14"/>
    </location>
</feature>
<feature type="region of interest" description="Disordered" evidence="1">
    <location>
        <begin position="1"/>
        <end position="37"/>
    </location>
</feature>
<dbReference type="EMBL" id="JAEANY010000001">
    <property type="protein sequence ID" value="MBH5321597.1"/>
    <property type="molecule type" value="Genomic_DNA"/>
</dbReference>